<dbReference type="Gramene" id="TKW04460">
    <property type="protein sequence ID" value="TKW04460"/>
    <property type="gene ID" value="SEVIR_7G110500v2"/>
</dbReference>
<reference evidence="1" key="1">
    <citation type="submission" date="2019-03" db="EMBL/GenBank/DDBJ databases">
        <title>WGS assembly of Setaria viridis.</title>
        <authorList>
            <person name="Huang P."/>
            <person name="Jenkins J."/>
            <person name="Grimwood J."/>
            <person name="Barry K."/>
            <person name="Healey A."/>
            <person name="Mamidi S."/>
            <person name="Sreedasyam A."/>
            <person name="Shu S."/>
            <person name="Feldman M."/>
            <person name="Wu J."/>
            <person name="Yu Y."/>
            <person name="Chen C."/>
            <person name="Johnson J."/>
            <person name="Rokhsar D."/>
            <person name="Baxter I."/>
            <person name="Schmutz J."/>
            <person name="Brutnell T."/>
            <person name="Kellogg E."/>
        </authorList>
    </citation>
    <scope>NUCLEOTIDE SEQUENCE [LARGE SCALE GENOMIC DNA]</scope>
</reference>
<dbReference type="Proteomes" id="UP000298652">
    <property type="component" value="Chromosome 7"/>
</dbReference>
<keyword evidence="2" id="KW-1185">Reference proteome</keyword>
<evidence type="ECO:0000313" key="1">
    <source>
        <dbReference type="EMBL" id="TKW04460.1"/>
    </source>
</evidence>
<protein>
    <submittedName>
        <fullName evidence="1">Uncharacterized protein</fullName>
    </submittedName>
</protein>
<gene>
    <name evidence="1" type="ORF">SEVIR_7G110500v2</name>
</gene>
<accession>A0A4U6TP47</accession>
<organism evidence="1 2">
    <name type="scientific">Setaria viridis</name>
    <name type="common">Green bristlegrass</name>
    <name type="synonym">Setaria italica subsp. viridis</name>
    <dbReference type="NCBI Taxonomy" id="4556"/>
    <lineage>
        <taxon>Eukaryota</taxon>
        <taxon>Viridiplantae</taxon>
        <taxon>Streptophyta</taxon>
        <taxon>Embryophyta</taxon>
        <taxon>Tracheophyta</taxon>
        <taxon>Spermatophyta</taxon>
        <taxon>Magnoliopsida</taxon>
        <taxon>Liliopsida</taxon>
        <taxon>Poales</taxon>
        <taxon>Poaceae</taxon>
        <taxon>PACMAD clade</taxon>
        <taxon>Panicoideae</taxon>
        <taxon>Panicodae</taxon>
        <taxon>Paniceae</taxon>
        <taxon>Cenchrinae</taxon>
        <taxon>Setaria</taxon>
    </lineage>
</organism>
<dbReference type="AlphaFoldDB" id="A0A4U6TP47"/>
<evidence type="ECO:0000313" key="2">
    <source>
        <dbReference type="Proteomes" id="UP000298652"/>
    </source>
</evidence>
<proteinExistence type="predicted"/>
<name>A0A4U6TP47_SETVI</name>
<dbReference type="EMBL" id="CM016558">
    <property type="protein sequence ID" value="TKW04460.1"/>
    <property type="molecule type" value="Genomic_DNA"/>
</dbReference>
<sequence length="94" mass="10990">MDIQHAEDLLHVPFKIRDSSGLAITCPLLYWQNGRWWDLRHCAPPGICRASGPCSTWWKTWCHAMTVDGDDLSDWYLMDDMMLMLRIVLEPRAK</sequence>